<evidence type="ECO:0000256" key="7">
    <source>
        <dbReference type="ARBA" id="ARBA00023212"/>
    </source>
</evidence>
<dbReference type="InterPro" id="IPR007145">
    <property type="entry name" value="MAP65_Ase1_PRC1"/>
</dbReference>
<dbReference type="GO" id="GO:0005874">
    <property type="term" value="C:microtubule"/>
    <property type="evidence" value="ECO:0007669"/>
    <property type="project" value="UniProtKB-KW"/>
</dbReference>
<dbReference type="GO" id="GO:0005737">
    <property type="term" value="C:cytoplasm"/>
    <property type="evidence" value="ECO:0007669"/>
    <property type="project" value="TreeGrafter"/>
</dbReference>
<organism evidence="11 12">
    <name type="scientific">Vitis rotundifolia</name>
    <name type="common">Muscadine grape</name>
    <dbReference type="NCBI Taxonomy" id="103349"/>
    <lineage>
        <taxon>Eukaryota</taxon>
        <taxon>Viridiplantae</taxon>
        <taxon>Streptophyta</taxon>
        <taxon>Embryophyta</taxon>
        <taxon>Tracheophyta</taxon>
        <taxon>Spermatophyta</taxon>
        <taxon>Magnoliopsida</taxon>
        <taxon>eudicotyledons</taxon>
        <taxon>Gunneridae</taxon>
        <taxon>Pentapetalae</taxon>
        <taxon>rosids</taxon>
        <taxon>Vitales</taxon>
        <taxon>Vitaceae</taxon>
        <taxon>Viteae</taxon>
        <taxon>Vitis</taxon>
    </lineage>
</organism>
<evidence type="ECO:0000256" key="10">
    <source>
        <dbReference type="SAM" id="MobiDB-lite"/>
    </source>
</evidence>
<keyword evidence="9" id="KW-0175">Coiled coil</keyword>
<feature type="coiled-coil region" evidence="9">
    <location>
        <begin position="49"/>
        <end position="76"/>
    </location>
</feature>
<evidence type="ECO:0000256" key="4">
    <source>
        <dbReference type="ARBA" id="ARBA00022490"/>
    </source>
</evidence>
<proteinExistence type="inferred from homology"/>
<dbReference type="Proteomes" id="UP001168098">
    <property type="component" value="Unassembled WGS sequence"/>
</dbReference>
<accession>A0AA38Z1X6</accession>
<dbReference type="FunFam" id="1.20.58.1520:FF:000002">
    <property type="entry name" value="65-kDa microtubule-associated protein 6"/>
    <property type="match status" value="1"/>
</dbReference>
<sequence length="654" mass="73949">MNKHHSDRLQQIETTCASLLKDLQSIWDEVGEPDIERDDMLLELEQECLEAYKRKVSHAKKSRAQLRQAIADSEAELADICSAMGEGPVNVRQFTQNAGGGLKEELKTIVSTLEEMQKLKCERKKQFVEVLDQVLNISKELCKPREDNLCKTVMDETDLSLKRLHELHRLLLELQDEKLRDLAAAMLELWSLMDTPIKEQQMFQNVTSNIAASEHEITEPNTLSLDFINYVEAEVSRLEQLKSSKMKELILKKRTELEEICSRIHVVSEAYIPIEHSIEAIESGAMEPTYLLEQVELQIAKVKEEAFSRKEILDKVVKWLAACDEECWLEEYNRDGNRYNAGRGAHVHLKRAEKARALVSKIPAMTEALTLKAKAWEEERGIEFSYDGVRLLSMLDQYNFLRQEKEQERQRQREQKRLQGQLIAEQEALFGSKPSPSKSGKKLSRISTIGAANRRLSHGGMMLQAPNPEKAALHSRPTKKDGRVKQNDSLKHQQYSGSAVLSSGRTKLGIAYKPVRSTFTKATNACEIESSVIRKPLSPISPAVVSDKISSIQEGQDRTPKRTLQSPIPPSKTPTASPSKLISIDDQENKTPKNIPIPLPTTPSTVSLPMQTASTPGTPCIPFVANQAEERVKVIEYSFEERRAAFMLPEAYSR</sequence>
<comment type="subcellular location">
    <subcellularLocation>
        <location evidence="2">Cytoplasm</location>
        <location evidence="2">Cytoskeleton</location>
    </subcellularLocation>
    <subcellularLocation>
        <location evidence="1">Nucleus</location>
    </subcellularLocation>
</comment>
<dbReference type="PANTHER" id="PTHR19321:SF7">
    <property type="entry name" value="65-KDA MICROTUBULE-ASSOCIATED PROTEIN 3"/>
    <property type="match status" value="1"/>
</dbReference>
<reference evidence="11 12" key="1">
    <citation type="journal article" date="2023" name="BMC Biotechnol.">
        <title>Vitis rotundifolia cv Carlos genome sequencing.</title>
        <authorList>
            <person name="Huff M."/>
            <person name="Hulse-Kemp A."/>
            <person name="Scheffler B."/>
            <person name="Youngblood R."/>
            <person name="Simpson S."/>
            <person name="Babiker E."/>
            <person name="Staton M."/>
        </authorList>
    </citation>
    <scope>NUCLEOTIDE SEQUENCE [LARGE SCALE GENOMIC DNA]</scope>
    <source>
        <tissue evidence="11">Leaf</tissue>
    </source>
</reference>
<dbReference type="GO" id="GO:0005819">
    <property type="term" value="C:spindle"/>
    <property type="evidence" value="ECO:0007669"/>
    <property type="project" value="TreeGrafter"/>
</dbReference>
<name>A0AA38Z1X6_VITRO</name>
<evidence type="ECO:0000256" key="2">
    <source>
        <dbReference type="ARBA" id="ARBA00004245"/>
    </source>
</evidence>
<evidence type="ECO:0000256" key="9">
    <source>
        <dbReference type="SAM" id="Coils"/>
    </source>
</evidence>
<evidence type="ECO:0000256" key="6">
    <source>
        <dbReference type="ARBA" id="ARBA00022701"/>
    </source>
</evidence>
<keyword evidence="5" id="KW-0597">Phosphoprotein</keyword>
<keyword evidence="4" id="KW-0963">Cytoplasm</keyword>
<comment type="caution">
    <text evidence="11">The sequence shown here is derived from an EMBL/GenBank/DDBJ whole genome shotgun (WGS) entry which is preliminary data.</text>
</comment>
<dbReference type="EMBL" id="JARBHA010000015">
    <property type="protein sequence ID" value="KAJ9680779.1"/>
    <property type="molecule type" value="Genomic_DNA"/>
</dbReference>
<comment type="similarity">
    <text evidence="3">Belongs to the MAP65/ASE1 family.</text>
</comment>
<dbReference type="Gene3D" id="1.20.58.1520">
    <property type="match status" value="1"/>
</dbReference>
<keyword evidence="12" id="KW-1185">Reference proteome</keyword>
<evidence type="ECO:0000256" key="8">
    <source>
        <dbReference type="ARBA" id="ARBA00023242"/>
    </source>
</evidence>
<evidence type="ECO:0000313" key="12">
    <source>
        <dbReference type="Proteomes" id="UP001168098"/>
    </source>
</evidence>
<evidence type="ECO:0000256" key="3">
    <source>
        <dbReference type="ARBA" id="ARBA00006187"/>
    </source>
</evidence>
<feature type="region of interest" description="Disordered" evidence="10">
    <location>
        <begin position="544"/>
        <end position="613"/>
    </location>
</feature>
<dbReference type="GO" id="GO:0005634">
    <property type="term" value="C:nucleus"/>
    <property type="evidence" value="ECO:0007669"/>
    <property type="project" value="UniProtKB-SubCell"/>
</dbReference>
<dbReference type="GO" id="GO:0000226">
    <property type="term" value="P:microtubule cytoskeleton organization"/>
    <property type="evidence" value="ECO:0007669"/>
    <property type="project" value="InterPro"/>
</dbReference>
<keyword evidence="8" id="KW-0539">Nucleus</keyword>
<feature type="coiled-coil region" evidence="9">
    <location>
        <begin position="391"/>
        <end position="421"/>
    </location>
</feature>
<dbReference type="Pfam" id="PF03999">
    <property type="entry name" value="MAP65_ASE1"/>
    <property type="match status" value="1"/>
</dbReference>
<dbReference type="GO" id="GO:0008017">
    <property type="term" value="F:microtubule binding"/>
    <property type="evidence" value="ECO:0007669"/>
    <property type="project" value="InterPro"/>
</dbReference>
<evidence type="ECO:0000313" key="11">
    <source>
        <dbReference type="EMBL" id="KAJ9680779.1"/>
    </source>
</evidence>
<evidence type="ECO:0000256" key="1">
    <source>
        <dbReference type="ARBA" id="ARBA00004123"/>
    </source>
</evidence>
<gene>
    <name evidence="11" type="ORF">PVL29_019942</name>
</gene>
<feature type="compositionally biased region" description="Basic and acidic residues" evidence="10">
    <location>
        <begin position="478"/>
        <end position="491"/>
    </location>
</feature>
<keyword evidence="6" id="KW-0493">Microtubule</keyword>
<keyword evidence="7" id="KW-0206">Cytoskeleton</keyword>
<dbReference type="PANTHER" id="PTHR19321">
    <property type="entry name" value="PROTEIN REGULATOR OF CYTOKINESIS 1 PRC1-RELATED"/>
    <property type="match status" value="1"/>
</dbReference>
<protein>
    <submittedName>
        <fullName evidence="11">Uncharacterized protein</fullName>
    </submittedName>
</protein>
<dbReference type="AlphaFoldDB" id="A0AA38Z1X6"/>
<feature type="region of interest" description="Disordered" evidence="10">
    <location>
        <begin position="468"/>
        <end position="498"/>
    </location>
</feature>
<evidence type="ECO:0000256" key="5">
    <source>
        <dbReference type="ARBA" id="ARBA00022553"/>
    </source>
</evidence>